<evidence type="ECO:0000256" key="1">
    <source>
        <dbReference type="SAM" id="Phobius"/>
    </source>
</evidence>
<dbReference type="AlphaFoldDB" id="A0A1H7J279"/>
<keyword evidence="1" id="KW-1133">Transmembrane helix</keyword>
<keyword evidence="3" id="KW-1185">Reference proteome</keyword>
<name>A0A1H7J279_9GAMM</name>
<sequence>MMNQGHSIGEIVSAILVIVWGIIRYATIAVIIIGGLWLVMHSILIIVTLALLLAISNAKIKW</sequence>
<dbReference type="RefSeq" id="WP_085283777.1">
    <property type="nucleotide sequence ID" value="NZ_FOBI01000002.1"/>
</dbReference>
<keyword evidence="1" id="KW-0472">Membrane</keyword>
<evidence type="ECO:0000313" key="3">
    <source>
        <dbReference type="Proteomes" id="UP000199297"/>
    </source>
</evidence>
<reference evidence="3" key="1">
    <citation type="submission" date="2016-10" db="EMBL/GenBank/DDBJ databases">
        <authorList>
            <person name="Varghese N."/>
            <person name="Submissions S."/>
        </authorList>
    </citation>
    <scope>NUCLEOTIDE SEQUENCE [LARGE SCALE GENOMIC DNA]</scope>
    <source>
        <strain evidence="3">CGMCC 1.9127</strain>
    </source>
</reference>
<feature type="transmembrane region" description="Helical" evidence="1">
    <location>
        <begin position="12"/>
        <end position="33"/>
    </location>
</feature>
<feature type="transmembrane region" description="Helical" evidence="1">
    <location>
        <begin position="39"/>
        <end position="58"/>
    </location>
</feature>
<dbReference type="EMBL" id="FOBI01000002">
    <property type="protein sequence ID" value="SEK67957.1"/>
    <property type="molecule type" value="Genomic_DNA"/>
</dbReference>
<organism evidence="2 3">
    <name type="scientific">Colwellia chukchiensis</name>
    <dbReference type="NCBI Taxonomy" id="641665"/>
    <lineage>
        <taxon>Bacteria</taxon>
        <taxon>Pseudomonadati</taxon>
        <taxon>Pseudomonadota</taxon>
        <taxon>Gammaproteobacteria</taxon>
        <taxon>Alteromonadales</taxon>
        <taxon>Colwelliaceae</taxon>
        <taxon>Colwellia</taxon>
    </lineage>
</organism>
<keyword evidence="1" id="KW-0812">Transmembrane</keyword>
<evidence type="ECO:0000313" key="2">
    <source>
        <dbReference type="EMBL" id="SEK67957.1"/>
    </source>
</evidence>
<gene>
    <name evidence="2" type="ORF">SAMN05216262_10299</name>
</gene>
<accession>A0A1H7J279</accession>
<proteinExistence type="predicted"/>
<dbReference type="Proteomes" id="UP000199297">
    <property type="component" value="Unassembled WGS sequence"/>
</dbReference>
<protein>
    <submittedName>
        <fullName evidence="2">Uncharacterized protein</fullName>
    </submittedName>
</protein>